<proteinExistence type="predicted"/>
<evidence type="ECO:0000256" key="1">
    <source>
        <dbReference type="SAM" id="MobiDB-lite"/>
    </source>
</evidence>
<dbReference type="AlphaFoldDB" id="A0A0L7L8P6"/>
<evidence type="ECO:0000313" key="3">
    <source>
        <dbReference type="Proteomes" id="UP000037510"/>
    </source>
</evidence>
<protein>
    <submittedName>
        <fullName evidence="2">Uncharacterized protein</fullName>
    </submittedName>
</protein>
<reference evidence="2 3" key="1">
    <citation type="journal article" date="2015" name="Genome Biol. Evol.">
        <title>The genome of winter moth (Operophtera brumata) provides a genomic perspective on sexual dimorphism and phenology.</title>
        <authorList>
            <person name="Derks M.F."/>
            <person name="Smit S."/>
            <person name="Salis L."/>
            <person name="Schijlen E."/>
            <person name="Bossers A."/>
            <person name="Mateman C."/>
            <person name="Pijl A.S."/>
            <person name="de Ridder D."/>
            <person name="Groenen M.A."/>
            <person name="Visser M.E."/>
            <person name="Megens H.J."/>
        </authorList>
    </citation>
    <scope>NUCLEOTIDE SEQUENCE [LARGE SCALE GENOMIC DNA]</scope>
    <source>
        <strain evidence="2">WM2013NL</strain>
        <tissue evidence="2">Head and thorax</tissue>
    </source>
</reference>
<dbReference type="EMBL" id="JTDY01002193">
    <property type="protein sequence ID" value="KOB71908.1"/>
    <property type="molecule type" value="Genomic_DNA"/>
</dbReference>
<gene>
    <name evidence="2" type="ORF">OBRU01_13350</name>
</gene>
<comment type="caution">
    <text evidence="2">The sequence shown here is derived from an EMBL/GenBank/DDBJ whole genome shotgun (WGS) entry which is preliminary data.</text>
</comment>
<dbReference type="Proteomes" id="UP000037510">
    <property type="component" value="Unassembled WGS sequence"/>
</dbReference>
<keyword evidence="3" id="KW-1185">Reference proteome</keyword>
<feature type="region of interest" description="Disordered" evidence="1">
    <location>
        <begin position="1"/>
        <end position="20"/>
    </location>
</feature>
<sequence>MLRTIPVHQRLEEPPPPLLRYQERDGVTTHYINAYLLRQMLRTIPVHQRLEEPPPPLLRY</sequence>
<evidence type="ECO:0000313" key="2">
    <source>
        <dbReference type="EMBL" id="KOB71908.1"/>
    </source>
</evidence>
<name>A0A0L7L8P6_OPEBR</name>
<organism evidence="2 3">
    <name type="scientific">Operophtera brumata</name>
    <name type="common">Winter moth</name>
    <name type="synonym">Phalaena brumata</name>
    <dbReference type="NCBI Taxonomy" id="104452"/>
    <lineage>
        <taxon>Eukaryota</taxon>
        <taxon>Metazoa</taxon>
        <taxon>Ecdysozoa</taxon>
        <taxon>Arthropoda</taxon>
        <taxon>Hexapoda</taxon>
        <taxon>Insecta</taxon>
        <taxon>Pterygota</taxon>
        <taxon>Neoptera</taxon>
        <taxon>Endopterygota</taxon>
        <taxon>Lepidoptera</taxon>
        <taxon>Glossata</taxon>
        <taxon>Ditrysia</taxon>
        <taxon>Geometroidea</taxon>
        <taxon>Geometridae</taxon>
        <taxon>Larentiinae</taxon>
        <taxon>Operophtera</taxon>
    </lineage>
</organism>
<accession>A0A0L7L8P6</accession>